<evidence type="ECO:0000313" key="4">
    <source>
        <dbReference type="Proteomes" id="UP000199051"/>
    </source>
</evidence>
<evidence type="ECO:0000313" key="3">
    <source>
        <dbReference type="EMBL" id="SES19282.1"/>
    </source>
</evidence>
<dbReference type="Proteomes" id="UP000199051">
    <property type="component" value="Unassembled WGS sequence"/>
</dbReference>
<sequence length="138" mass="14269">MGPRRATVHPVRWTREAESGAGPVAGLAAGLDLVTAEVVVLLAADLPALTKATVDRLRATPPAVLVDRGGRDQWLLGAWPTAGLRAAMPAKLADAALRKVLTGLAPVRLPDLDGSARDVDHPGDLADHVPSTGAPFPE</sequence>
<evidence type="ECO:0000259" key="2">
    <source>
        <dbReference type="Pfam" id="PF12804"/>
    </source>
</evidence>
<dbReference type="SUPFAM" id="SSF53448">
    <property type="entry name" value="Nucleotide-diphospho-sugar transferases"/>
    <property type="match status" value="1"/>
</dbReference>
<dbReference type="STRING" id="155974.SAMN04487818_108254"/>
<evidence type="ECO:0000256" key="1">
    <source>
        <dbReference type="SAM" id="MobiDB-lite"/>
    </source>
</evidence>
<name>A0A1H9VC69_9PSEU</name>
<dbReference type="Gene3D" id="3.90.550.10">
    <property type="entry name" value="Spore Coat Polysaccharide Biosynthesis Protein SpsA, Chain A"/>
    <property type="match status" value="1"/>
</dbReference>
<organism evidence="3 4">
    <name type="scientific">Actinokineospora terrae</name>
    <dbReference type="NCBI Taxonomy" id="155974"/>
    <lineage>
        <taxon>Bacteria</taxon>
        <taxon>Bacillati</taxon>
        <taxon>Actinomycetota</taxon>
        <taxon>Actinomycetes</taxon>
        <taxon>Pseudonocardiales</taxon>
        <taxon>Pseudonocardiaceae</taxon>
        <taxon>Actinokineospora</taxon>
    </lineage>
</organism>
<dbReference type="GO" id="GO:0016779">
    <property type="term" value="F:nucleotidyltransferase activity"/>
    <property type="evidence" value="ECO:0007669"/>
    <property type="project" value="UniProtKB-ARBA"/>
</dbReference>
<dbReference type="AlphaFoldDB" id="A0A1H9VC69"/>
<gene>
    <name evidence="3" type="ORF">SAMN04487818_108254</name>
</gene>
<dbReference type="EMBL" id="FOGI01000008">
    <property type="protein sequence ID" value="SES19282.1"/>
    <property type="molecule type" value="Genomic_DNA"/>
</dbReference>
<dbReference type="Pfam" id="PF12804">
    <property type="entry name" value="NTP_transf_3"/>
    <property type="match status" value="1"/>
</dbReference>
<proteinExistence type="predicted"/>
<dbReference type="InterPro" id="IPR029044">
    <property type="entry name" value="Nucleotide-diphossugar_trans"/>
</dbReference>
<dbReference type="InterPro" id="IPR025877">
    <property type="entry name" value="MobA-like_NTP_Trfase"/>
</dbReference>
<keyword evidence="3" id="KW-0808">Transferase</keyword>
<feature type="region of interest" description="Disordered" evidence="1">
    <location>
        <begin position="115"/>
        <end position="138"/>
    </location>
</feature>
<keyword evidence="4" id="KW-1185">Reference proteome</keyword>
<feature type="compositionally biased region" description="Basic and acidic residues" evidence="1">
    <location>
        <begin position="115"/>
        <end position="127"/>
    </location>
</feature>
<feature type="domain" description="MobA-like NTP transferase" evidence="2">
    <location>
        <begin position="8"/>
        <end position="103"/>
    </location>
</feature>
<reference evidence="4" key="1">
    <citation type="submission" date="2016-10" db="EMBL/GenBank/DDBJ databases">
        <authorList>
            <person name="Varghese N."/>
            <person name="Submissions S."/>
        </authorList>
    </citation>
    <scope>NUCLEOTIDE SEQUENCE [LARGE SCALE GENOMIC DNA]</scope>
    <source>
        <strain evidence="4">DSM 44260</strain>
    </source>
</reference>
<accession>A0A1H9VC69</accession>
<protein>
    <submittedName>
        <fullName evidence="3">MobA-like NTP transferase domain-containing protein</fullName>
    </submittedName>
</protein>